<accession>A0A975BL49</accession>
<dbReference type="EMBL" id="CP061800">
    <property type="protein sequence ID" value="QTA87511.1"/>
    <property type="molecule type" value="Genomic_DNA"/>
</dbReference>
<dbReference type="AlphaFoldDB" id="A0A975BL49"/>
<gene>
    <name evidence="1" type="ORF">dnm_035450</name>
</gene>
<name>A0A975BL49_9BACT</name>
<keyword evidence="2" id="KW-1185">Reference proteome</keyword>
<dbReference type="Proteomes" id="UP000663722">
    <property type="component" value="Chromosome"/>
</dbReference>
<protein>
    <submittedName>
        <fullName evidence="1">Uncharacterized protein</fullName>
    </submittedName>
</protein>
<proteinExistence type="predicted"/>
<evidence type="ECO:0000313" key="2">
    <source>
        <dbReference type="Proteomes" id="UP000663722"/>
    </source>
</evidence>
<sequence>MLSFFPECENFIFASAEFFRSAKILFSQVLSFSGVRKFYFRKC</sequence>
<organism evidence="1 2">
    <name type="scientific">Desulfonema magnum</name>
    <dbReference type="NCBI Taxonomy" id="45655"/>
    <lineage>
        <taxon>Bacteria</taxon>
        <taxon>Pseudomonadati</taxon>
        <taxon>Thermodesulfobacteriota</taxon>
        <taxon>Desulfobacteria</taxon>
        <taxon>Desulfobacterales</taxon>
        <taxon>Desulfococcaceae</taxon>
        <taxon>Desulfonema</taxon>
    </lineage>
</organism>
<reference evidence="1" key="1">
    <citation type="journal article" date="2021" name="Microb. Physiol.">
        <title>Proteogenomic Insights into the Physiology of Marine, Sulfate-Reducing, Filamentous Desulfonema limicola and Desulfonema magnum.</title>
        <authorList>
            <person name="Schnaars V."/>
            <person name="Wohlbrand L."/>
            <person name="Scheve S."/>
            <person name="Hinrichs C."/>
            <person name="Reinhardt R."/>
            <person name="Rabus R."/>
        </authorList>
    </citation>
    <scope>NUCLEOTIDE SEQUENCE</scope>
    <source>
        <strain evidence="1">4be13</strain>
    </source>
</reference>
<evidence type="ECO:0000313" key="1">
    <source>
        <dbReference type="EMBL" id="QTA87511.1"/>
    </source>
</evidence>
<dbReference type="KEGG" id="dmm:dnm_035450"/>